<evidence type="ECO:0000256" key="2">
    <source>
        <dbReference type="SAM" id="Phobius"/>
    </source>
</evidence>
<feature type="compositionally biased region" description="Basic and acidic residues" evidence="1">
    <location>
        <begin position="109"/>
        <end position="118"/>
    </location>
</feature>
<feature type="compositionally biased region" description="Polar residues" evidence="1">
    <location>
        <begin position="119"/>
        <end position="151"/>
    </location>
</feature>
<keyword evidence="2" id="KW-0472">Membrane</keyword>
<feature type="region of interest" description="Disordered" evidence="1">
    <location>
        <begin position="109"/>
        <end position="152"/>
    </location>
</feature>
<accession>A0A8S5LC27</accession>
<feature type="transmembrane region" description="Helical" evidence="2">
    <location>
        <begin position="157"/>
        <end position="175"/>
    </location>
</feature>
<organism evidence="3">
    <name type="scientific">Siphoviridae sp. cttdo1</name>
    <dbReference type="NCBI Taxonomy" id="2823606"/>
    <lineage>
        <taxon>Viruses</taxon>
        <taxon>Duplodnaviria</taxon>
        <taxon>Heunggongvirae</taxon>
        <taxon>Uroviricota</taxon>
        <taxon>Caudoviricetes</taxon>
    </lineage>
</organism>
<protein>
    <submittedName>
        <fullName evidence="3">Uncharacterized protein</fullName>
    </submittedName>
</protein>
<evidence type="ECO:0000313" key="3">
    <source>
        <dbReference type="EMBL" id="DAD67494.1"/>
    </source>
</evidence>
<proteinExistence type="predicted"/>
<reference evidence="3" key="1">
    <citation type="journal article" date="2021" name="Proc. Natl. Acad. Sci. U.S.A.">
        <title>A Catalog of Tens of Thousands of Viruses from Human Metagenomes Reveals Hidden Associations with Chronic Diseases.</title>
        <authorList>
            <person name="Tisza M.J."/>
            <person name="Buck C.B."/>
        </authorList>
    </citation>
    <scope>NUCLEOTIDE SEQUENCE</scope>
    <source>
        <strain evidence="3">Cttdo1</strain>
    </source>
</reference>
<dbReference type="EMBL" id="BK014678">
    <property type="protein sequence ID" value="DAD67494.1"/>
    <property type="molecule type" value="Genomic_DNA"/>
</dbReference>
<name>A0A8S5LC27_9CAUD</name>
<keyword evidence="2" id="KW-1133">Transmembrane helix</keyword>
<keyword evidence="2" id="KW-0812">Transmembrane</keyword>
<sequence length="181" mass="20148">MYRPIMYTPKIIKPYAQPFIFAILIALLLCNCRSASQHSSMRVSEQADSVSVRLSGKAHGNITSQAQTQTDINGNKWKITWHFDTSQPADPTTGLPPTSKLEVEGSEIRKQIENRENVSSETSDSVSFQKTDTGFSNEYTQQESQKQTESGTDIERSIAIGIILLSIIIGIIIYVRSHSPK</sequence>
<evidence type="ECO:0000256" key="1">
    <source>
        <dbReference type="SAM" id="MobiDB-lite"/>
    </source>
</evidence>